<dbReference type="KEGG" id="muc:MuYL_4547"/>
<dbReference type="Pfam" id="PF14128">
    <property type="entry name" value="DUF4295"/>
    <property type="match status" value="1"/>
</dbReference>
<dbReference type="EMBL" id="CP022743">
    <property type="protein sequence ID" value="ASU36432.1"/>
    <property type="molecule type" value="Genomic_DNA"/>
</dbReference>
<dbReference type="RefSeq" id="WP_094572453.1">
    <property type="nucleotide sequence ID" value="NZ_CP022743.1"/>
</dbReference>
<name>A0A223P2W7_9SPHI</name>
<dbReference type="OrthoDB" id="1494985at2"/>
<accession>A0A223P2W7</accession>
<protein>
    <submittedName>
        <fullName evidence="1">DUF4295 domain-containing protein</fullName>
    </submittedName>
</protein>
<dbReference type="Proteomes" id="UP000215002">
    <property type="component" value="Chromosome"/>
</dbReference>
<organism evidence="1 2">
    <name type="scientific">Mucilaginibacter xinganensis</name>
    <dbReference type="NCBI Taxonomy" id="1234841"/>
    <lineage>
        <taxon>Bacteria</taxon>
        <taxon>Pseudomonadati</taxon>
        <taxon>Bacteroidota</taxon>
        <taxon>Sphingobacteriia</taxon>
        <taxon>Sphingobacteriales</taxon>
        <taxon>Sphingobacteriaceae</taxon>
        <taxon>Mucilaginibacter</taxon>
    </lineage>
</organism>
<sequence length="53" mass="5673">MAKKVVATLKVAGKGKEFSKVITMAKSPRTGAYSFKEQIVANDFVKDAIAGKL</sequence>
<keyword evidence="2" id="KW-1185">Reference proteome</keyword>
<gene>
    <name evidence="1" type="ORF">MuYL_4547</name>
</gene>
<dbReference type="InterPro" id="IPR025379">
    <property type="entry name" value="DUF4295"/>
</dbReference>
<dbReference type="AlphaFoldDB" id="A0A223P2W7"/>
<evidence type="ECO:0000313" key="1">
    <source>
        <dbReference type="EMBL" id="ASU36432.1"/>
    </source>
</evidence>
<proteinExistence type="predicted"/>
<evidence type="ECO:0000313" key="2">
    <source>
        <dbReference type="Proteomes" id="UP000215002"/>
    </source>
</evidence>
<reference evidence="1 2" key="1">
    <citation type="submission" date="2017-08" db="EMBL/GenBank/DDBJ databases">
        <title>Complete genome sequence of Mucilaginibacter sp. strain BJC16-A31.</title>
        <authorList>
            <consortium name="Henan University of Science and Technology"/>
            <person name="You X."/>
        </authorList>
    </citation>
    <scope>NUCLEOTIDE SEQUENCE [LARGE SCALE GENOMIC DNA]</scope>
    <source>
        <strain evidence="1 2">BJC16-A31</strain>
    </source>
</reference>